<sequence>MQPNLPPFFRLAALALLGSLSAGAGAQTLPQWTRELKAYVPTDEYLYGWRSWAATGDGGSVFASRNMLGPILRRFEADGGLRFEQIIQPDRLPLQPYSLNVAIVAVDPASAAMYALLGGPADSGTAAIRHCNLLRYSSQGVRELSLAVPPANGGAGDCLELAVAADGSLIVLRERALLRLASDGSLLWQNATVNARSTDGPSLLIDAQQRIVIANNTAPGASVARYSLDGALLDAAAVPDTGSNTVLGLDLLPNDDVIVSGKMDLPGDFSQTGFVSRWSSAGALQLLNAAYTDTPYLRSVHDAAGNLFVLTGQNTVRAIDPLSGQLRWEQPASAMAARPDGVLLLADGNSTVTAVDAAGIAGWTHTLSAQDIRFASGSSDPNLAPRLLLQSGDSTPACGRGPEVLSFTASGAVAQRQKVCSIESGDEVYQLDAVAGGGVGVLSQSRMRALDPAGIQQWEFDNCYISCGDPGDVRTLVSRMLADGGAWLLNEQVRAPYARTLLRLSADGSVVQAFNVPPPLNRSRAAALVADADEAVVLQSANKDLRWVRFTRTGGLREIRDYDLPGLSAGNLITSFATPPRRLAGGDIVLAYSHRLQCAFMLCYRPNSMLLRLAADGSLRWQYELPQSTPFAGFNDDGSAIAINLGAEAAQTRIVAIDAQGMAAPAQLPGFRISQAIGPSHGNYLLYADGVHYRMDAVGVLAATDIPYASTAYLAVGEAGFLLDAQALGADAVLLDPLSLATYAAFDIDGVANPPSLNYAYQWTMADDGSIYAASYLEHDSAPGWSARSRVSRFAAPGWIAADRIHADGFE</sequence>
<dbReference type="SUPFAM" id="SSF50998">
    <property type="entry name" value="Quinoprotein alcohol dehydrogenase-like"/>
    <property type="match status" value="1"/>
</dbReference>
<accession>A0A4R6YT15</accession>
<dbReference type="InterPro" id="IPR018391">
    <property type="entry name" value="PQQ_b-propeller_rpt"/>
</dbReference>
<evidence type="ECO:0000313" key="3">
    <source>
        <dbReference type="EMBL" id="TDR41232.1"/>
    </source>
</evidence>
<dbReference type="InterPro" id="IPR011047">
    <property type="entry name" value="Quinoprotein_ADH-like_sf"/>
</dbReference>
<dbReference type="Pfam" id="PF13360">
    <property type="entry name" value="PQQ_2"/>
    <property type="match status" value="1"/>
</dbReference>
<feature type="domain" description="Pyrrolo-quinoline quinone repeat" evidence="2">
    <location>
        <begin position="303"/>
        <end position="381"/>
    </location>
</feature>
<dbReference type="InterPro" id="IPR015943">
    <property type="entry name" value="WD40/YVTN_repeat-like_dom_sf"/>
</dbReference>
<comment type="caution">
    <text evidence="3">The sequence shown here is derived from an EMBL/GenBank/DDBJ whole genome shotgun (WGS) entry which is preliminary data.</text>
</comment>
<feature type="signal peptide" evidence="1">
    <location>
        <begin position="1"/>
        <end position="26"/>
    </location>
</feature>
<dbReference type="SUPFAM" id="SSF101898">
    <property type="entry name" value="NHL repeat"/>
    <property type="match status" value="1"/>
</dbReference>
<keyword evidence="1" id="KW-0732">Signal</keyword>
<reference evidence="3 4" key="1">
    <citation type="submission" date="2019-03" db="EMBL/GenBank/DDBJ databases">
        <title>Genomic Encyclopedia of Type Strains, Phase IV (KMG-IV): sequencing the most valuable type-strain genomes for metagenomic binning, comparative biology and taxonomic classification.</title>
        <authorList>
            <person name="Goeker M."/>
        </authorList>
    </citation>
    <scope>NUCLEOTIDE SEQUENCE [LARGE SCALE GENOMIC DNA]</scope>
    <source>
        <strain evidence="3 4">DSM 21667</strain>
    </source>
</reference>
<protein>
    <submittedName>
        <fullName evidence="3">Outer membrane protein assembly factor BamB</fullName>
    </submittedName>
</protein>
<name>A0A4R6YT15_9GAMM</name>
<dbReference type="Proteomes" id="UP000295293">
    <property type="component" value="Unassembled WGS sequence"/>
</dbReference>
<dbReference type="Gene3D" id="2.130.10.10">
    <property type="entry name" value="YVTN repeat-like/Quinoprotein amine dehydrogenase"/>
    <property type="match status" value="1"/>
</dbReference>
<evidence type="ECO:0000259" key="2">
    <source>
        <dbReference type="Pfam" id="PF13360"/>
    </source>
</evidence>
<organism evidence="3 4">
    <name type="scientific">Tahibacter aquaticus</name>
    <dbReference type="NCBI Taxonomy" id="520092"/>
    <lineage>
        <taxon>Bacteria</taxon>
        <taxon>Pseudomonadati</taxon>
        <taxon>Pseudomonadota</taxon>
        <taxon>Gammaproteobacteria</taxon>
        <taxon>Lysobacterales</taxon>
        <taxon>Rhodanobacteraceae</taxon>
        <taxon>Tahibacter</taxon>
    </lineage>
</organism>
<feature type="chain" id="PRO_5020816585" evidence="1">
    <location>
        <begin position="27"/>
        <end position="811"/>
    </location>
</feature>
<evidence type="ECO:0000313" key="4">
    <source>
        <dbReference type="Proteomes" id="UP000295293"/>
    </source>
</evidence>
<keyword evidence="4" id="KW-1185">Reference proteome</keyword>
<dbReference type="SMART" id="SM00564">
    <property type="entry name" value="PQQ"/>
    <property type="match status" value="3"/>
</dbReference>
<dbReference type="InterPro" id="IPR002372">
    <property type="entry name" value="PQQ_rpt_dom"/>
</dbReference>
<dbReference type="OrthoDB" id="5961335at2"/>
<dbReference type="EMBL" id="SNZH01000011">
    <property type="protein sequence ID" value="TDR41232.1"/>
    <property type="molecule type" value="Genomic_DNA"/>
</dbReference>
<dbReference type="RefSeq" id="WP_133819982.1">
    <property type="nucleotide sequence ID" value="NZ_SNZH01000011.1"/>
</dbReference>
<dbReference type="AlphaFoldDB" id="A0A4R6YT15"/>
<proteinExistence type="predicted"/>
<gene>
    <name evidence="3" type="ORF">DFR29_111146</name>
</gene>
<evidence type="ECO:0000256" key="1">
    <source>
        <dbReference type="SAM" id="SignalP"/>
    </source>
</evidence>